<evidence type="ECO:0000259" key="1">
    <source>
        <dbReference type="Pfam" id="PF13843"/>
    </source>
</evidence>
<keyword evidence="3" id="KW-1185">Reference proteome</keyword>
<accession>A0A2P4YTN1</accession>
<organism evidence="2 3">
    <name type="scientific">Phytophthora palmivora</name>
    <dbReference type="NCBI Taxonomy" id="4796"/>
    <lineage>
        <taxon>Eukaryota</taxon>
        <taxon>Sar</taxon>
        <taxon>Stramenopiles</taxon>
        <taxon>Oomycota</taxon>
        <taxon>Peronosporomycetes</taxon>
        <taxon>Peronosporales</taxon>
        <taxon>Peronosporaceae</taxon>
        <taxon>Phytophthora</taxon>
    </lineage>
</organism>
<protein>
    <recommendedName>
        <fullName evidence="1">PiggyBac transposable element-derived protein domain-containing protein</fullName>
    </recommendedName>
</protein>
<dbReference type="OrthoDB" id="117306at2759"/>
<dbReference type="PANTHER" id="PTHR46599:SF3">
    <property type="entry name" value="PIGGYBAC TRANSPOSABLE ELEMENT-DERIVED PROTEIN 4"/>
    <property type="match status" value="1"/>
</dbReference>
<dbReference type="AlphaFoldDB" id="A0A2P4YTN1"/>
<dbReference type="EMBL" id="NCKW01000150">
    <property type="protein sequence ID" value="POM81165.1"/>
    <property type="molecule type" value="Genomic_DNA"/>
</dbReference>
<proteinExistence type="predicted"/>
<dbReference type="PANTHER" id="PTHR46599">
    <property type="entry name" value="PIGGYBAC TRANSPOSABLE ELEMENT-DERIVED PROTEIN 4"/>
    <property type="match status" value="1"/>
</dbReference>
<evidence type="ECO:0000313" key="2">
    <source>
        <dbReference type="EMBL" id="POM81165.1"/>
    </source>
</evidence>
<dbReference type="Pfam" id="PF13843">
    <property type="entry name" value="DDE_Tnp_1_7"/>
    <property type="match status" value="1"/>
</dbReference>
<name>A0A2P4YTN1_9STRA</name>
<evidence type="ECO:0000313" key="3">
    <source>
        <dbReference type="Proteomes" id="UP000237271"/>
    </source>
</evidence>
<dbReference type="Proteomes" id="UP000237271">
    <property type="component" value="Unassembled WGS sequence"/>
</dbReference>
<sequence length="272" mass="30505">MVMTAPKPIELEVSPCDKCIAVSIPKGPPAVSFDEAMLPFWSSFNRICVFVKVKSHKWEACSLLFADLRQTIAYGKHLKSRTLSRHSFLIKVHVSTTQCKWSIDGLQIRSCYSNRNHREDFGASGPCASAIRIIVIGRFYTSVPLALQMLVMGFYSIGTDQSDRIGLPAVLGGENKNDQKKKKLPKHRPASIERGAFEVTDHMYVPEFHSLRWWVNKAVYMPGSGGSVVLDRVVCRNRLTGEQAKVTCPLVLTDYQTLMGGVDIHDQLHLDR</sequence>
<comment type="caution">
    <text evidence="2">The sequence shown here is derived from an EMBL/GenBank/DDBJ whole genome shotgun (WGS) entry which is preliminary data.</text>
</comment>
<gene>
    <name evidence="2" type="ORF">PHPALM_899</name>
</gene>
<feature type="domain" description="PiggyBac transposable element-derived protein" evidence="1">
    <location>
        <begin position="132"/>
        <end position="269"/>
    </location>
</feature>
<reference evidence="2 3" key="1">
    <citation type="journal article" date="2017" name="Genome Biol. Evol.">
        <title>Phytophthora megakarya and P. palmivora, closely related causal agents of cacao black pod rot, underwent increases in genome sizes and gene numbers by different mechanisms.</title>
        <authorList>
            <person name="Ali S.S."/>
            <person name="Shao J."/>
            <person name="Lary D.J."/>
            <person name="Kronmiller B."/>
            <person name="Shen D."/>
            <person name="Strem M.D."/>
            <person name="Amoako-Attah I."/>
            <person name="Akrofi A.Y."/>
            <person name="Begoude B.A."/>
            <person name="Ten Hoopen G.M."/>
            <person name="Coulibaly K."/>
            <person name="Kebe B.I."/>
            <person name="Melnick R.L."/>
            <person name="Guiltinan M.J."/>
            <person name="Tyler B.M."/>
            <person name="Meinhardt L.W."/>
            <person name="Bailey B.A."/>
        </authorList>
    </citation>
    <scope>NUCLEOTIDE SEQUENCE [LARGE SCALE GENOMIC DNA]</scope>
    <source>
        <strain evidence="3">sbr112.9</strain>
    </source>
</reference>
<dbReference type="InterPro" id="IPR029526">
    <property type="entry name" value="PGBD"/>
</dbReference>